<proteinExistence type="predicted"/>
<protein>
    <submittedName>
        <fullName evidence="2">Uncharacterized protein</fullName>
    </submittedName>
</protein>
<dbReference type="RefSeq" id="WP_138195238.1">
    <property type="nucleotide sequence ID" value="NZ_VCIW01000010.1"/>
</dbReference>
<sequence>MNWNGWTLERIVILFVSLAYLMMWVQVGLFHYRQNFHHKAMWSPILVSPLLFCSGIVLTFYNAAWTTNLFIAMLIVGAIVGLVGFYLHWRGVGVRVGGYALRNFLIGPPVVLPLMFTAVSGLGLLAVFW</sequence>
<dbReference type="Proteomes" id="UP000309676">
    <property type="component" value="Unassembled WGS sequence"/>
</dbReference>
<name>A0A5R9GDH5_9BACL</name>
<feature type="transmembrane region" description="Helical" evidence="1">
    <location>
        <begin position="110"/>
        <end position="128"/>
    </location>
</feature>
<dbReference type="AlphaFoldDB" id="A0A5R9GDH5"/>
<organism evidence="2 3">
    <name type="scientific">Paenibacillus antri</name>
    <dbReference type="NCBI Taxonomy" id="2582848"/>
    <lineage>
        <taxon>Bacteria</taxon>
        <taxon>Bacillati</taxon>
        <taxon>Bacillota</taxon>
        <taxon>Bacilli</taxon>
        <taxon>Bacillales</taxon>
        <taxon>Paenibacillaceae</taxon>
        <taxon>Paenibacillus</taxon>
    </lineage>
</organism>
<feature type="transmembrane region" description="Helical" evidence="1">
    <location>
        <begin position="69"/>
        <end position="89"/>
    </location>
</feature>
<keyword evidence="3" id="KW-1185">Reference proteome</keyword>
<evidence type="ECO:0000313" key="2">
    <source>
        <dbReference type="EMBL" id="TLS51244.1"/>
    </source>
</evidence>
<keyword evidence="1" id="KW-0812">Transmembrane</keyword>
<reference evidence="2 3" key="1">
    <citation type="submission" date="2019-05" db="EMBL/GenBank/DDBJ databases">
        <authorList>
            <person name="Narsing Rao M.P."/>
            <person name="Li W.J."/>
        </authorList>
    </citation>
    <scope>NUCLEOTIDE SEQUENCE [LARGE SCALE GENOMIC DNA]</scope>
    <source>
        <strain evidence="2 3">SYSU_K30003</strain>
    </source>
</reference>
<keyword evidence="1" id="KW-1133">Transmembrane helix</keyword>
<dbReference type="OrthoDB" id="109833at2"/>
<dbReference type="EMBL" id="VCIW01000010">
    <property type="protein sequence ID" value="TLS51244.1"/>
    <property type="molecule type" value="Genomic_DNA"/>
</dbReference>
<evidence type="ECO:0000256" key="1">
    <source>
        <dbReference type="SAM" id="Phobius"/>
    </source>
</evidence>
<feature type="transmembrane region" description="Helical" evidence="1">
    <location>
        <begin position="12"/>
        <end position="32"/>
    </location>
</feature>
<feature type="transmembrane region" description="Helical" evidence="1">
    <location>
        <begin position="44"/>
        <end position="63"/>
    </location>
</feature>
<evidence type="ECO:0000313" key="3">
    <source>
        <dbReference type="Proteomes" id="UP000309676"/>
    </source>
</evidence>
<comment type="caution">
    <text evidence="2">The sequence shown here is derived from an EMBL/GenBank/DDBJ whole genome shotgun (WGS) entry which is preliminary data.</text>
</comment>
<accession>A0A5R9GDH5</accession>
<keyword evidence="1" id="KW-0472">Membrane</keyword>
<gene>
    <name evidence="2" type="ORF">FE782_16060</name>
</gene>